<protein>
    <submittedName>
        <fullName evidence="1">Replication protein P</fullName>
    </submittedName>
</protein>
<dbReference type="InterPro" id="IPR009731">
    <property type="entry name" value="P-like"/>
</dbReference>
<evidence type="ECO:0000313" key="1">
    <source>
        <dbReference type="EMBL" id="DAE00072.1"/>
    </source>
</evidence>
<name>A0A8S5P0A9_9CAUD</name>
<organism evidence="1">
    <name type="scientific">Siphoviridae sp. ct0qt9</name>
    <dbReference type="NCBI Taxonomy" id="2825298"/>
    <lineage>
        <taxon>Viruses</taxon>
        <taxon>Duplodnaviria</taxon>
        <taxon>Heunggongvirae</taxon>
        <taxon>Uroviricota</taxon>
        <taxon>Caudoviricetes</taxon>
    </lineage>
</organism>
<dbReference type="GO" id="GO:0006270">
    <property type="term" value="P:DNA replication initiation"/>
    <property type="evidence" value="ECO:0007669"/>
    <property type="project" value="InterPro"/>
</dbReference>
<dbReference type="EMBL" id="BK015298">
    <property type="protein sequence ID" value="DAE00072.1"/>
    <property type="molecule type" value="Genomic_DNA"/>
</dbReference>
<reference evidence="1" key="1">
    <citation type="journal article" date="2021" name="Proc. Natl. Acad. Sci. U.S.A.">
        <title>A Catalog of Tens of Thousands of Viruses from Human Metagenomes Reveals Hidden Associations with Chronic Diseases.</title>
        <authorList>
            <person name="Tisza M.J."/>
            <person name="Buck C.B."/>
        </authorList>
    </citation>
    <scope>NUCLEOTIDE SEQUENCE</scope>
    <source>
        <strain evidence="1">Ct0qt9</strain>
    </source>
</reference>
<dbReference type="Pfam" id="PF06992">
    <property type="entry name" value="Phage_lambda_P"/>
    <property type="match status" value="1"/>
</dbReference>
<proteinExistence type="predicted"/>
<sequence>MRTVANLAQVIGSEPNYRAPVEKAQISDNATKLVDRMFQRLKALHPAWKQAFSTTEDYNYAKQIWLEELLKAGVVTPLKLKHGLDIAATQASAFFPSVGQFIAWCNTTDYTALGLPTPDELPARVSKFQAVYCSDGEDKFNYLSDAEYWLLTDLCSRCRRDQWTPTELKKECEQALKAMAKRIESGETIPARRRQLPAQTTVPTSPEKTAENIAKIKQILGMKK</sequence>
<accession>A0A8S5P0A9</accession>